<evidence type="ECO:0000256" key="3">
    <source>
        <dbReference type="ARBA" id="ARBA00022980"/>
    </source>
</evidence>
<evidence type="ECO:0000313" key="8">
    <source>
        <dbReference type="EMBL" id="CAG8466217.1"/>
    </source>
</evidence>
<dbReference type="GO" id="GO:1990904">
    <property type="term" value="C:ribonucleoprotein complex"/>
    <property type="evidence" value="ECO:0007669"/>
    <property type="project" value="UniProtKB-KW"/>
</dbReference>
<evidence type="ECO:0000256" key="1">
    <source>
        <dbReference type="ARBA" id="ARBA00004173"/>
    </source>
</evidence>
<dbReference type="Proteomes" id="UP000789706">
    <property type="component" value="Unassembled WGS sequence"/>
</dbReference>
<feature type="compositionally biased region" description="Basic residues" evidence="7">
    <location>
        <begin position="88"/>
        <end position="101"/>
    </location>
</feature>
<evidence type="ECO:0000256" key="4">
    <source>
        <dbReference type="ARBA" id="ARBA00023128"/>
    </source>
</evidence>
<keyword evidence="4" id="KW-0496">Mitochondrion</keyword>
<evidence type="ECO:0000256" key="7">
    <source>
        <dbReference type="SAM" id="MobiDB-lite"/>
    </source>
</evidence>
<dbReference type="GO" id="GO:0005739">
    <property type="term" value="C:mitochondrion"/>
    <property type="evidence" value="ECO:0007669"/>
    <property type="project" value="UniProtKB-SubCell"/>
</dbReference>
<evidence type="ECO:0000256" key="2">
    <source>
        <dbReference type="ARBA" id="ARBA00008970"/>
    </source>
</evidence>
<comment type="similarity">
    <text evidence="2">Belongs to the mitochondrion-specific ribosomal protein mS33 family.</text>
</comment>
<organism evidence="8 9">
    <name type="scientific">Diversispora eburnea</name>
    <dbReference type="NCBI Taxonomy" id="1213867"/>
    <lineage>
        <taxon>Eukaryota</taxon>
        <taxon>Fungi</taxon>
        <taxon>Fungi incertae sedis</taxon>
        <taxon>Mucoromycota</taxon>
        <taxon>Glomeromycotina</taxon>
        <taxon>Glomeromycetes</taxon>
        <taxon>Diversisporales</taxon>
        <taxon>Diversisporaceae</taxon>
        <taxon>Diversispora</taxon>
    </lineage>
</organism>
<dbReference type="Pfam" id="PF08293">
    <property type="entry name" value="MRP-S33"/>
    <property type="match status" value="1"/>
</dbReference>
<keyword evidence="5" id="KW-0687">Ribonucleoprotein</keyword>
<dbReference type="AlphaFoldDB" id="A0A9N8VTW7"/>
<dbReference type="PANTHER" id="PTHR13362">
    <property type="entry name" value="MITOCHONDRIAL RIBOSOMAL PROTEIN S33"/>
    <property type="match status" value="1"/>
</dbReference>
<dbReference type="GO" id="GO:0005840">
    <property type="term" value="C:ribosome"/>
    <property type="evidence" value="ECO:0007669"/>
    <property type="project" value="UniProtKB-KW"/>
</dbReference>
<accession>A0A9N8VTW7</accession>
<feature type="region of interest" description="Disordered" evidence="7">
    <location>
        <begin position="87"/>
        <end position="112"/>
    </location>
</feature>
<name>A0A9N8VTW7_9GLOM</name>
<comment type="caution">
    <text evidence="8">The sequence shown here is derived from an EMBL/GenBank/DDBJ whole genome shotgun (WGS) entry which is preliminary data.</text>
</comment>
<gene>
    <name evidence="8" type="ORF">DEBURN_LOCUS2931</name>
</gene>
<proteinExistence type="inferred from homology"/>
<evidence type="ECO:0000256" key="5">
    <source>
        <dbReference type="ARBA" id="ARBA00023274"/>
    </source>
</evidence>
<evidence type="ECO:0000256" key="6">
    <source>
        <dbReference type="ARBA" id="ARBA00035132"/>
    </source>
</evidence>
<sequence>MAFINFSPPTKERLAVLAQLTAKLFDNYYNPTGIRTGNKILRQRLIGPTVTNWYPKPLIKKREITDLFPEFQLIDLEEKQRLDDIARLRKRGKGSPKKGQGKRATVGTKKKK</sequence>
<protein>
    <recommendedName>
        <fullName evidence="6">Small ribosomal subunit protein mS33</fullName>
    </recommendedName>
</protein>
<dbReference type="OrthoDB" id="2257454at2759"/>
<comment type="subcellular location">
    <subcellularLocation>
        <location evidence="1">Mitochondrion</location>
    </subcellularLocation>
</comment>
<keyword evidence="3" id="KW-0689">Ribosomal protein</keyword>
<evidence type="ECO:0000313" key="9">
    <source>
        <dbReference type="Proteomes" id="UP000789706"/>
    </source>
</evidence>
<keyword evidence="9" id="KW-1185">Reference proteome</keyword>
<dbReference type="EMBL" id="CAJVPK010000171">
    <property type="protein sequence ID" value="CAG8466217.1"/>
    <property type="molecule type" value="Genomic_DNA"/>
</dbReference>
<dbReference type="InterPro" id="IPR013219">
    <property type="entry name" value="Ribosomal_mS33"/>
</dbReference>
<reference evidence="8" key="1">
    <citation type="submission" date="2021-06" db="EMBL/GenBank/DDBJ databases">
        <authorList>
            <person name="Kallberg Y."/>
            <person name="Tangrot J."/>
            <person name="Rosling A."/>
        </authorList>
    </citation>
    <scope>NUCLEOTIDE SEQUENCE</scope>
    <source>
        <strain evidence="8">AZ414A</strain>
    </source>
</reference>
<dbReference type="PANTHER" id="PTHR13362:SF2">
    <property type="entry name" value="SMALL RIBOSOMAL SUBUNIT PROTEIN MS33"/>
    <property type="match status" value="1"/>
</dbReference>